<feature type="compositionally biased region" description="Low complexity" evidence="1">
    <location>
        <begin position="26"/>
        <end position="50"/>
    </location>
</feature>
<reference evidence="2" key="2">
    <citation type="submission" date="2023-01" db="EMBL/GenBank/DDBJ databases">
        <authorList>
            <person name="Sun Q."/>
            <person name="Evtushenko L."/>
        </authorList>
    </citation>
    <scope>NUCLEOTIDE SEQUENCE</scope>
    <source>
        <strain evidence="2">VKM Ac-1069</strain>
    </source>
</reference>
<evidence type="ECO:0000313" key="2">
    <source>
        <dbReference type="EMBL" id="GLL13664.1"/>
    </source>
</evidence>
<reference evidence="2" key="1">
    <citation type="journal article" date="2014" name="Int. J. Syst. Evol. Microbiol.">
        <title>Complete genome sequence of Corynebacterium casei LMG S-19264T (=DSM 44701T), isolated from a smear-ripened cheese.</title>
        <authorList>
            <consortium name="US DOE Joint Genome Institute (JGI-PGF)"/>
            <person name="Walter F."/>
            <person name="Albersmeier A."/>
            <person name="Kalinowski J."/>
            <person name="Ruckert C."/>
        </authorList>
    </citation>
    <scope>NUCLEOTIDE SEQUENCE</scope>
    <source>
        <strain evidence="2">VKM Ac-1069</strain>
    </source>
</reference>
<proteinExistence type="predicted"/>
<comment type="caution">
    <text evidence="2">The sequence shown here is derived from an EMBL/GenBank/DDBJ whole genome shotgun (WGS) entry which is preliminary data.</text>
</comment>
<dbReference type="Proteomes" id="UP001143463">
    <property type="component" value="Unassembled WGS sequence"/>
</dbReference>
<dbReference type="AlphaFoldDB" id="A0A9W6NYA0"/>
<gene>
    <name evidence="2" type="ORF">GCM10017577_48080</name>
</gene>
<feature type="compositionally biased region" description="Basic residues" evidence="1">
    <location>
        <begin position="54"/>
        <end position="67"/>
    </location>
</feature>
<evidence type="ECO:0000256" key="1">
    <source>
        <dbReference type="SAM" id="MobiDB-lite"/>
    </source>
</evidence>
<sequence length="103" mass="10904">MANDHTVPCPAETATIAGVAAIAADGAAPETDWANTSSGPSRRRSSPSTGDRLRNRKRASSRIRRPSPTHGPERRWGMLATACTAMTSIDPSNENRGCVPGFE</sequence>
<dbReference type="EMBL" id="BSFQ01000023">
    <property type="protein sequence ID" value="GLL13664.1"/>
    <property type="molecule type" value="Genomic_DNA"/>
</dbReference>
<evidence type="ECO:0000313" key="3">
    <source>
        <dbReference type="Proteomes" id="UP001143463"/>
    </source>
</evidence>
<accession>A0A9W6NYA0</accession>
<name>A0A9W6NYA0_9PSEU</name>
<organism evidence="2 3">
    <name type="scientific">Pseudonocardia halophobica</name>
    <dbReference type="NCBI Taxonomy" id="29401"/>
    <lineage>
        <taxon>Bacteria</taxon>
        <taxon>Bacillati</taxon>
        <taxon>Actinomycetota</taxon>
        <taxon>Actinomycetes</taxon>
        <taxon>Pseudonocardiales</taxon>
        <taxon>Pseudonocardiaceae</taxon>
        <taxon>Pseudonocardia</taxon>
    </lineage>
</organism>
<protein>
    <submittedName>
        <fullName evidence="2">Uncharacterized protein</fullName>
    </submittedName>
</protein>
<feature type="region of interest" description="Disordered" evidence="1">
    <location>
        <begin position="26"/>
        <end position="77"/>
    </location>
</feature>
<keyword evidence="3" id="KW-1185">Reference proteome</keyword>